<dbReference type="EMBL" id="CP015163">
    <property type="protein sequence ID" value="AXB43248.1"/>
    <property type="molecule type" value="Genomic_DNA"/>
</dbReference>
<reference evidence="1 2" key="1">
    <citation type="submission" date="2016-04" db="EMBL/GenBank/DDBJ databases">
        <title>Complete genome sequence and analysis of deep-sea sediment isolate, Amycolatopsis sp. WP1.</title>
        <authorList>
            <person name="Wang H."/>
            <person name="Chen S."/>
            <person name="Wu Q."/>
        </authorList>
    </citation>
    <scope>NUCLEOTIDE SEQUENCE [LARGE SCALE GENOMIC DNA]</scope>
    <source>
        <strain evidence="1 2">WP1</strain>
    </source>
</reference>
<sequence length="67" mass="7198">MYCFPLLNSQQTSWLGLLHDCWVADGVEAASAAVVTPDISAAAENAAVAHSAVLIIRMTDLLLAWER</sequence>
<name>A0A344L5C4_9PSEU</name>
<proteinExistence type="predicted"/>
<dbReference type="KEGG" id="aab:A4R43_12375"/>
<protein>
    <submittedName>
        <fullName evidence="1">Uncharacterized protein</fullName>
    </submittedName>
</protein>
<dbReference type="Proteomes" id="UP000250434">
    <property type="component" value="Chromosome"/>
</dbReference>
<organism evidence="1 2">
    <name type="scientific">Amycolatopsis albispora</name>
    <dbReference type="NCBI Taxonomy" id="1804986"/>
    <lineage>
        <taxon>Bacteria</taxon>
        <taxon>Bacillati</taxon>
        <taxon>Actinomycetota</taxon>
        <taxon>Actinomycetes</taxon>
        <taxon>Pseudonocardiales</taxon>
        <taxon>Pseudonocardiaceae</taxon>
        <taxon>Amycolatopsis</taxon>
    </lineage>
</organism>
<evidence type="ECO:0000313" key="1">
    <source>
        <dbReference type="EMBL" id="AXB43248.1"/>
    </source>
</evidence>
<gene>
    <name evidence="1" type="ORF">A4R43_12375</name>
</gene>
<evidence type="ECO:0000313" key="2">
    <source>
        <dbReference type="Proteomes" id="UP000250434"/>
    </source>
</evidence>
<accession>A0A344L5C4</accession>
<keyword evidence="2" id="KW-1185">Reference proteome</keyword>
<dbReference type="AlphaFoldDB" id="A0A344L5C4"/>